<dbReference type="AlphaFoldDB" id="E0VR74"/>
<dbReference type="InterPro" id="IPR018490">
    <property type="entry name" value="cNMP-bd_dom_sf"/>
</dbReference>
<evidence type="ECO:0000313" key="4">
    <source>
        <dbReference type="Proteomes" id="UP000009046"/>
    </source>
</evidence>
<dbReference type="SUPFAM" id="SSF51206">
    <property type="entry name" value="cAMP-binding domain-like"/>
    <property type="match status" value="2"/>
</dbReference>
<dbReference type="InterPro" id="IPR000595">
    <property type="entry name" value="cNMP-bd_dom"/>
</dbReference>
<evidence type="ECO:0000313" key="2">
    <source>
        <dbReference type="EMBL" id="EEB15880.1"/>
    </source>
</evidence>
<dbReference type="PROSITE" id="PS50042">
    <property type="entry name" value="CNMP_BINDING_3"/>
    <property type="match status" value="1"/>
</dbReference>
<reference evidence="2" key="1">
    <citation type="submission" date="2007-04" db="EMBL/GenBank/DDBJ databases">
        <title>Annotation of Pediculus humanus corporis strain USDA.</title>
        <authorList>
            <person name="Kirkness E."/>
            <person name="Hannick L."/>
            <person name="Hass B."/>
            <person name="Bruggner R."/>
            <person name="Lawson D."/>
            <person name="Bidwell S."/>
            <person name="Joardar V."/>
            <person name="Caler E."/>
            <person name="Walenz B."/>
            <person name="Inman J."/>
            <person name="Schobel S."/>
            <person name="Galinsky K."/>
            <person name="Amedeo P."/>
            <person name="Strausberg R."/>
        </authorList>
    </citation>
    <scope>NUCLEOTIDE SEQUENCE</scope>
    <source>
        <strain evidence="2">USDA</strain>
    </source>
</reference>
<dbReference type="PANTHER" id="PTHR23011:SF41">
    <property type="entry name" value="CYCLIC NUCLEOTIDE-BINDING DOMAIN-CONTAINING PROTEIN"/>
    <property type="match status" value="1"/>
</dbReference>
<dbReference type="InterPro" id="IPR014710">
    <property type="entry name" value="RmlC-like_jellyroll"/>
</dbReference>
<protein>
    <recommendedName>
        <fullName evidence="1">Cyclic nucleotide-binding domain-containing protein</fullName>
    </recommendedName>
</protein>
<reference evidence="3" key="3">
    <citation type="submission" date="2020-05" db="UniProtKB">
        <authorList>
            <consortium name="EnsemblMetazoa"/>
        </authorList>
    </citation>
    <scope>IDENTIFICATION</scope>
    <source>
        <strain evidence="3">USDA</strain>
    </source>
</reference>
<dbReference type="HOGENOM" id="CLU_025702_1_0_1"/>
<dbReference type="PANTHER" id="PTHR23011">
    <property type="entry name" value="CYCLIC NUCLEOTIDE-BINDING DOMAIN CONTAINING PROTEIN"/>
    <property type="match status" value="1"/>
</dbReference>
<dbReference type="CDD" id="cd00038">
    <property type="entry name" value="CAP_ED"/>
    <property type="match status" value="1"/>
</dbReference>
<evidence type="ECO:0000259" key="1">
    <source>
        <dbReference type="PROSITE" id="PS50042"/>
    </source>
</evidence>
<feature type="domain" description="Cyclic nucleotide-binding" evidence="1">
    <location>
        <begin position="47"/>
        <end position="172"/>
    </location>
</feature>
<dbReference type="Proteomes" id="UP000009046">
    <property type="component" value="Unassembled WGS sequence"/>
</dbReference>
<accession>E0VR74</accession>
<dbReference type="EnsemblMetazoa" id="PHUM394380-RA">
    <property type="protein sequence ID" value="PHUM394380-PA"/>
    <property type="gene ID" value="PHUM394380"/>
</dbReference>
<dbReference type="eggNOG" id="ENOG502RY3V">
    <property type="taxonomic scope" value="Eukaryota"/>
</dbReference>
<name>E0VR74_PEDHC</name>
<dbReference type="EMBL" id="DS235459">
    <property type="protein sequence ID" value="EEB15880.1"/>
    <property type="molecule type" value="Genomic_DNA"/>
</dbReference>
<dbReference type="EMBL" id="AAZO01004619">
    <property type="status" value="NOT_ANNOTATED_CDS"/>
    <property type="molecule type" value="Genomic_DNA"/>
</dbReference>
<dbReference type="CTD" id="8237680"/>
<dbReference type="GeneID" id="8237680"/>
<evidence type="ECO:0000313" key="3">
    <source>
        <dbReference type="EnsemblMetazoa" id="PHUM394380-PA"/>
    </source>
</evidence>
<keyword evidence="4" id="KW-1185">Reference proteome</keyword>
<dbReference type="RefSeq" id="XP_002428618.1">
    <property type="nucleotide sequence ID" value="XM_002428573.1"/>
</dbReference>
<dbReference type="KEGG" id="phu:Phum_PHUM394380"/>
<dbReference type="OMA" id="YLHFMIV"/>
<dbReference type="OrthoDB" id="166212at2759"/>
<proteinExistence type="predicted"/>
<organism>
    <name type="scientific">Pediculus humanus subsp. corporis</name>
    <name type="common">Body louse</name>
    <dbReference type="NCBI Taxonomy" id="121224"/>
    <lineage>
        <taxon>Eukaryota</taxon>
        <taxon>Metazoa</taxon>
        <taxon>Ecdysozoa</taxon>
        <taxon>Arthropoda</taxon>
        <taxon>Hexapoda</taxon>
        <taxon>Insecta</taxon>
        <taxon>Pterygota</taxon>
        <taxon>Neoptera</taxon>
        <taxon>Paraneoptera</taxon>
        <taxon>Psocodea</taxon>
        <taxon>Troctomorpha</taxon>
        <taxon>Phthiraptera</taxon>
        <taxon>Anoplura</taxon>
        <taxon>Pediculidae</taxon>
        <taxon>Pediculus</taxon>
    </lineage>
</organism>
<reference evidence="2" key="2">
    <citation type="submission" date="2007-04" db="EMBL/GenBank/DDBJ databases">
        <title>The genome of the human body louse.</title>
        <authorList>
            <consortium name="The Human Body Louse Genome Consortium"/>
            <person name="Kirkness E."/>
            <person name="Walenz B."/>
            <person name="Hass B."/>
            <person name="Bruggner R."/>
            <person name="Strausberg R."/>
        </authorList>
    </citation>
    <scope>NUCLEOTIDE SEQUENCE</scope>
    <source>
        <strain evidence="2">USDA</strain>
    </source>
</reference>
<dbReference type="SMART" id="SM00100">
    <property type="entry name" value="cNMP"/>
    <property type="match status" value="1"/>
</dbReference>
<dbReference type="VEuPathDB" id="VectorBase:PHUM394380"/>
<dbReference type="Pfam" id="PF00027">
    <property type="entry name" value="cNMP_binding"/>
    <property type="match status" value="1"/>
</dbReference>
<dbReference type="InParanoid" id="E0VR74"/>
<dbReference type="Gene3D" id="2.60.120.10">
    <property type="entry name" value="Jelly Rolls"/>
    <property type="match status" value="1"/>
</dbReference>
<sequence>MASESVTSKSQKLTTSMKGLLRVPVYQRDKELSEILSKVLDTTRMQCLDRYPENVRQSLSSSAMFYYFPPGRVLVSEGHPSVAMYFILSGQASVTKLVFDPGIKKYKSVEVAVMSAGESFGEINILHDEPWPTTVTTLTHVEILTVQKEEFKNILEEFLGEQQREITKCLKKFAYFKNWDHRAVVECCILSRIISYGDNTLIMGGEEKIQVQSYFFQVATLTSGACFGIGESIESKFILTSTHPTVLLRIPRYFLQHHNKGNSWGRIREFMNHIYPSPQRIFKELTVNRKWVKSRRKYLESLIKPGRPFTGLTEAETPYFIRLESDIENPIFNRAKFITLEK</sequence>
<gene>
    <name evidence="3" type="primary">8237680</name>
    <name evidence="2" type="ORF">Phum_PHUM394380</name>
</gene>